<reference evidence="2" key="1">
    <citation type="journal article" date="2019" name="Int. J. Syst. Evol. Microbiol.">
        <title>The Global Catalogue of Microorganisms (GCM) 10K type strain sequencing project: providing services to taxonomists for standard genome sequencing and annotation.</title>
        <authorList>
            <consortium name="The Broad Institute Genomics Platform"/>
            <consortium name="The Broad Institute Genome Sequencing Center for Infectious Disease"/>
            <person name="Wu L."/>
            <person name="Ma J."/>
        </authorList>
    </citation>
    <scope>NUCLEOTIDE SEQUENCE [LARGE SCALE GENOMIC DNA]</scope>
    <source>
        <strain evidence="2">KCTC 52438</strain>
    </source>
</reference>
<keyword evidence="2" id="KW-1185">Reference proteome</keyword>
<sequence length="232" mass="27008">MTADLYEAFSDFQKTLSQRYPELPQTGWGFSVNANNELVVKSDSLDEKTSNKLQTLLNHDDYIKSLSSSIADTLVQGLEAIRGKDQWSMKIGRYDLTRENFSDIIDFRKVIESPIKEAKDFLQNGPTLNKEYSSVWFESKSEDRLIKSALEQYAFNLFSEQIKGKADDKYSDYRIEYYDKTTNEHHVTEPIKFTTYQEMMSGDKIIELINKDKERRASIEQLITTKDKKETD</sequence>
<gene>
    <name evidence="1" type="ORF">ACFOEK_09465</name>
</gene>
<name>A0ABV7HF14_9GAMM</name>
<dbReference type="Proteomes" id="UP001595476">
    <property type="component" value="Unassembled WGS sequence"/>
</dbReference>
<proteinExistence type="predicted"/>
<comment type="caution">
    <text evidence="1">The sequence shown here is derived from an EMBL/GenBank/DDBJ whole genome shotgun (WGS) entry which is preliminary data.</text>
</comment>
<dbReference type="RefSeq" id="WP_386719666.1">
    <property type="nucleotide sequence ID" value="NZ_JBHRSZ010000004.1"/>
</dbReference>
<protein>
    <recommendedName>
        <fullName evidence="3">Large polyvalent protein associated domain-containing protein</fullName>
    </recommendedName>
</protein>
<organism evidence="1 2">
    <name type="scientific">Litoribrevibacter euphylliae</name>
    <dbReference type="NCBI Taxonomy" id="1834034"/>
    <lineage>
        <taxon>Bacteria</taxon>
        <taxon>Pseudomonadati</taxon>
        <taxon>Pseudomonadota</taxon>
        <taxon>Gammaproteobacteria</taxon>
        <taxon>Oceanospirillales</taxon>
        <taxon>Oceanospirillaceae</taxon>
        <taxon>Litoribrevibacter</taxon>
    </lineage>
</organism>
<dbReference type="EMBL" id="JBHRSZ010000004">
    <property type="protein sequence ID" value="MFC3151251.1"/>
    <property type="molecule type" value="Genomic_DNA"/>
</dbReference>
<evidence type="ECO:0000313" key="2">
    <source>
        <dbReference type="Proteomes" id="UP001595476"/>
    </source>
</evidence>
<evidence type="ECO:0008006" key="3">
    <source>
        <dbReference type="Google" id="ProtNLM"/>
    </source>
</evidence>
<accession>A0ABV7HF14</accession>
<evidence type="ECO:0000313" key="1">
    <source>
        <dbReference type="EMBL" id="MFC3151251.1"/>
    </source>
</evidence>